<sequence length="119" mass="12807">MGFAFAWRDSWEYWTTGSHHRSAPPARRTFSSGQRALLWAAGVLGALAIVIAILIVLNAQDRKDRAPAPPTVTETPSQSGTSETPAAAPAAIVDHENARLWVIRPPVHAPPPAVRPSQN</sequence>
<dbReference type="AlphaFoldDB" id="A0A0J6VVI8"/>
<name>A0A0J6VVI8_MYCCU</name>
<evidence type="ECO:0000313" key="4">
    <source>
        <dbReference type="Proteomes" id="UP000036176"/>
    </source>
</evidence>
<reference evidence="3 4" key="1">
    <citation type="journal article" date="2015" name="Genome Biol. Evol.">
        <title>Characterization of Three Mycobacterium spp. with Potential Use in Bioremediation by Genome Sequencing and Comparative Genomics.</title>
        <authorList>
            <person name="Das S."/>
            <person name="Pettersson B.M."/>
            <person name="Behra P.R."/>
            <person name="Ramesh M."/>
            <person name="Dasgupta S."/>
            <person name="Bhattacharya A."/>
            <person name="Kirsebom L.A."/>
        </authorList>
    </citation>
    <scope>NUCLEOTIDE SEQUENCE [LARGE SCALE GENOMIC DNA]</scope>
    <source>
        <strain evidence="3 4">DSM 44219</strain>
    </source>
</reference>
<keyword evidence="2" id="KW-1133">Transmembrane helix</keyword>
<dbReference type="GO" id="GO:0004674">
    <property type="term" value="F:protein serine/threonine kinase activity"/>
    <property type="evidence" value="ECO:0007669"/>
    <property type="project" value="UniProtKB-EC"/>
</dbReference>
<gene>
    <name evidence="3" type="primary">pknA</name>
    <name evidence="3" type="ORF">MCHUDSM44219_04617</name>
</gene>
<dbReference type="EC" id="2.7.11.1" evidence="3"/>
<keyword evidence="2" id="KW-0812">Transmembrane</keyword>
<evidence type="ECO:0000256" key="1">
    <source>
        <dbReference type="SAM" id="MobiDB-lite"/>
    </source>
</evidence>
<proteinExistence type="predicted"/>
<keyword evidence="3" id="KW-0808">Transferase</keyword>
<keyword evidence="3" id="KW-0418">Kinase</keyword>
<protein>
    <submittedName>
        <fullName evidence="3">Serine/threonine-protein kinase PknA</fullName>
        <ecNumber evidence="3">2.7.11.1</ecNumber>
    </submittedName>
</protein>
<feature type="region of interest" description="Disordered" evidence="1">
    <location>
        <begin position="64"/>
        <end position="90"/>
    </location>
</feature>
<keyword evidence="2" id="KW-0472">Membrane</keyword>
<evidence type="ECO:0000256" key="2">
    <source>
        <dbReference type="SAM" id="Phobius"/>
    </source>
</evidence>
<evidence type="ECO:0000313" key="3">
    <source>
        <dbReference type="EMBL" id="KMO73437.1"/>
    </source>
</evidence>
<comment type="caution">
    <text evidence="3">The sequence shown here is derived from an EMBL/GenBank/DDBJ whole genome shotgun (WGS) entry which is preliminary data.</text>
</comment>
<dbReference type="PATRIC" id="fig|1800.3.peg.4641"/>
<keyword evidence="4" id="KW-1185">Reference proteome</keyword>
<feature type="compositionally biased region" description="Polar residues" evidence="1">
    <location>
        <begin position="72"/>
        <end position="84"/>
    </location>
</feature>
<feature type="transmembrane region" description="Helical" evidence="2">
    <location>
        <begin position="36"/>
        <end position="57"/>
    </location>
</feature>
<organism evidence="3 4">
    <name type="scientific">Mycolicibacterium chubuense</name>
    <name type="common">Mycobacterium chubuense</name>
    <dbReference type="NCBI Taxonomy" id="1800"/>
    <lineage>
        <taxon>Bacteria</taxon>
        <taxon>Bacillati</taxon>
        <taxon>Actinomycetota</taxon>
        <taxon>Actinomycetes</taxon>
        <taxon>Mycobacteriales</taxon>
        <taxon>Mycobacteriaceae</taxon>
        <taxon>Mycolicibacterium</taxon>
    </lineage>
</organism>
<dbReference type="Proteomes" id="UP000036176">
    <property type="component" value="Unassembled WGS sequence"/>
</dbReference>
<accession>A0A0J6VVI8</accession>
<dbReference type="EMBL" id="JYNX01000060">
    <property type="protein sequence ID" value="KMO73437.1"/>
    <property type="molecule type" value="Genomic_DNA"/>
</dbReference>